<evidence type="ECO:0000313" key="2">
    <source>
        <dbReference type="EMBL" id="PDQ19901.1"/>
    </source>
</evidence>
<proteinExistence type="predicted"/>
<name>A0A2A6FE36_9HYPH</name>
<dbReference type="RefSeq" id="WP_097574956.1">
    <property type="nucleotide sequence ID" value="NZ_NWQG01000105.1"/>
</dbReference>
<dbReference type="EMBL" id="NWQG01000105">
    <property type="protein sequence ID" value="PDQ19901.1"/>
    <property type="molecule type" value="Genomic_DNA"/>
</dbReference>
<dbReference type="SUPFAM" id="SSF51182">
    <property type="entry name" value="RmlC-like cupins"/>
    <property type="match status" value="1"/>
</dbReference>
<reference evidence="2 3" key="1">
    <citation type="submission" date="2017-09" db="EMBL/GenBank/DDBJ databases">
        <title>Mesorhizobum sanjuanii sp. nov. isolated from nodules of Lotus tenuis in saline-alkaline lowlands of Flooding Pampa.</title>
        <authorList>
            <person name="Sannazzaro A.I."/>
            <person name="Torres Tejerizo G.A."/>
            <person name="Fontana F."/>
            <person name="Cumpa Velazquez L.M."/>
            <person name="Hansen L."/>
            <person name="Pistorio M."/>
            <person name="Estrella M.J."/>
        </authorList>
    </citation>
    <scope>NUCLEOTIDE SEQUENCE [LARGE SCALE GENOMIC DNA]</scope>
    <source>
        <strain evidence="2 3">BSA136</strain>
    </source>
</reference>
<dbReference type="InterPro" id="IPR011051">
    <property type="entry name" value="RmlC_Cupin_sf"/>
</dbReference>
<organism evidence="2 3">
    <name type="scientific">Mesorhizobium sanjuanii</name>
    <dbReference type="NCBI Taxonomy" id="2037900"/>
    <lineage>
        <taxon>Bacteria</taxon>
        <taxon>Pseudomonadati</taxon>
        <taxon>Pseudomonadota</taxon>
        <taxon>Alphaproteobacteria</taxon>
        <taxon>Hyphomicrobiales</taxon>
        <taxon>Phyllobacteriaceae</taxon>
        <taxon>Mesorhizobium</taxon>
    </lineage>
</organism>
<protein>
    <submittedName>
        <fullName evidence="2">Cupin 2 domain-containing protein</fullName>
    </submittedName>
</protein>
<dbReference type="InterPro" id="IPR014710">
    <property type="entry name" value="RmlC-like_jellyroll"/>
</dbReference>
<sequence length="212" mass="22595">MSCCGDVYENKVTGEFAVILRGTEDRGRGPGIAHLTARPGAAVVGEHFHPNMIERFTVFSGRLDARIAGKTLSLEPGQSATVEAGVAHDWWNSSKTDEAHVLIEFDRAQGTDHIDPNRFELLIGMLFGLANAGKVDKKGRPSPLQAAVIAREFADVIVFTRPSPAIQKLALGILAPLGNLLGYRAIDPSYCKPHGHITPAAEILALAGLPAG</sequence>
<accession>A0A2A6FE36</accession>
<dbReference type="Gene3D" id="2.60.120.10">
    <property type="entry name" value="Jelly Rolls"/>
    <property type="match status" value="1"/>
</dbReference>
<evidence type="ECO:0000313" key="3">
    <source>
        <dbReference type="Proteomes" id="UP000219182"/>
    </source>
</evidence>
<comment type="caution">
    <text evidence="2">The sequence shown here is derived from an EMBL/GenBank/DDBJ whole genome shotgun (WGS) entry which is preliminary data.</text>
</comment>
<dbReference type="AlphaFoldDB" id="A0A2A6FE36"/>
<evidence type="ECO:0000259" key="1">
    <source>
        <dbReference type="Pfam" id="PF07883"/>
    </source>
</evidence>
<dbReference type="Proteomes" id="UP000219182">
    <property type="component" value="Unassembled WGS sequence"/>
</dbReference>
<gene>
    <name evidence="2" type="ORF">CN311_17165</name>
</gene>
<dbReference type="Pfam" id="PF07883">
    <property type="entry name" value="Cupin_2"/>
    <property type="match status" value="1"/>
</dbReference>
<dbReference type="InterPro" id="IPR013096">
    <property type="entry name" value="Cupin_2"/>
</dbReference>
<keyword evidence="3" id="KW-1185">Reference proteome</keyword>
<feature type="domain" description="Cupin type-2" evidence="1">
    <location>
        <begin position="36"/>
        <end position="102"/>
    </location>
</feature>